<accession>U4U371</accession>
<keyword evidence="5 6" id="KW-0505">Motor protein</keyword>
<dbReference type="InterPro" id="IPR036961">
    <property type="entry name" value="Kinesin_motor_dom_sf"/>
</dbReference>
<evidence type="ECO:0000313" key="10">
    <source>
        <dbReference type="Proteomes" id="UP000030742"/>
    </source>
</evidence>
<dbReference type="GO" id="GO:0007018">
    <property type="term" value="P:microtubule-based movement"/>
    <property type="evidence" value="ECO:0007669"/>
    <property type="project" value="InterPro"/>
</dbReference>
<dbReference type="GO" id="GO:0003777">
    <property type="term" value="F:microtubule motor activity"/>
    <property type="evidence" value="ECO:0007669"/>
    <property type="project" value="InterPro"/>
</dbReference>
<dbReference type="PROSITE" id="PS00411">
    <property type="entry name" value="KINESIN_MOTOR_1"/>
    <property type="match status" value="1"/>
</dbReference>
<dbReference type="STRING" id="77166.U4U371"/>
<dbReference type="GO" id="GO:0005524">
    <property type="term" value="F:ATP binding"/>
    <property type="evidence" value="ECO:0007669"/>
    <property type="project" value="UniProtKB-UniRule"/>
</dbReference>
<organism evidence="9 10">
    <name type="scientific">Dendroctonus ponderosae</name>
    <name type="common">Mountain pine beetle</name>
    <dbReference type="NCBI Taxonomy" id="77166"/>
    <lineage>
        <taxon>Eukaryota</taxon>
        <taxon>Metazoa</taxon>
        <taxon>Ecdysozoa</taxon>
        <taxon>Arthropoda</taxon>
        <taxon>Hexapoda</taxon>
        <taxon>Insecta</taxon>
        <taxon>Pterygota</taxon>
        <taxon>Neoptera</taxon>
        <taxon>Endopterygota</taxon>
        <taxon>Coleoptera</taxon>
        <taxon>Polyphaga</taxon>
        <taxon>Cucujiformia</taxon>
        <taxon>Curculionidae</taxon>
        <taxon>Scolytinae</taxon>
        <taxon>Dendroctonus</taxon>
    </lineage>
</organism>
<evidence type="ECO:0000259" key="8">
    <source>
        <dbReference type="PROSITE" id="PS50067"/>
    </source>
</evidence>
<dbReference type="InterPro" id="IPR027640">
    <property type="entry name" value="Kinesin-like_fam"/>
</dbReference>
<evidence type="ECO:0000256" key="6">
    <source>
        <dbReference type="RuleBase" id="RU000394"/>
    </source>
</evidence>
<feature type="domain" description="Kinesin motor" evidence="8">
    <location>
        <begin position="15"/>
        <end position="335"/>
    </location>
</feature>
<dbReference type="OrthoDB" id="3176171at2759"/>
<keyword evidence="4" id="KW-0963">Cytoplasm</keyword>
<feature type="region of interest" description="Disordered" evidence="7">
    <location>
        <begin position="368"/>
        <end position="392"/>
    </location>
</feature>
<keyword evidence="6" id="KW-0493">Microtubule</keyword>
<dbReference type="EMBL" id="KB631653">
    <property type="protein sequence ID" value="ERL85051.1"/>
    <property type="molecule type" value="Genomic_DNA"/>
</dbReference>
<protein>
    <recommendedName>
        <fullName evidence="6">Kinesin-like protein</fullName>
    </recommendedName>
</protein>
<dbReference type="Proteomes" id="UP000030742">
    <property type="component" value="Unassembled WGS sequence"/>
</dbReference>
<evidence type="ECO:0000256" key="7">
    <source>
        <dbReference type="SAM" id="MobiDB-lite"/>
    </source>
</evidence>
<evidence type="ECO:0000256" key="1">
    <source>
        <dbReference type="ARBA" id="ARBA00004245"/>
    </source>
</evidence>
<dbReference type="AlphaFoldDB" id="U4U371"/>
<keyword evidence="2 5" id="KW-0547">Nucleotide-binding</keyword>
<dbReference type="Gene3D" id="3.40.850.10">
    <property type="entry name" value="Kinesin motor domain"/>
    <property type="match status" value="1"/>
</dbReference>
<dbReference type="InterPro" id="IPR019821">
    <property type="entry name" value="Kinesin_motor_CS"/>
</dbReference>
<dbReference type="FunFam" id="3.40.850.10:FF:000082">
    <property type="entry name" value="OSM3-like kinesin"/>
    <property type="match status" value="1"/>
</dbReference>
<dbReference type="GO" id="GO:0005874">
    <property type="term" value="C:microtubule"/>
    <property type="evidence" value="ECO:0007669"/>
    <property type="project" value="UniProtKB-KW"/>
</dbReference>
<evidence type="ECO:0000256" key="3">
    <source>
        <dbReference type="ARBA" id="ARBA00022840"/>
    </source>
</evidence>
<evidence type="ECO:0000256" key="4">
    <source>
        <dbReference type="ARBA" id="ARBA00023212"/>
    </source>
</evidence>
<dbReference type="PANTHER" id="PTHR47968">
    <property type="entry name" value="CENTROMERE PROTEIN E"/>
    <property type="match status" value="1"/>
</dbReference>
<dbReference type="PANTHER" id="PTHR47968:SF50">
    <property type="entry name" value="KINESIN-LIKE PROTEIN"/>
    <property type="match status" value="1"/>
</dbReference>
<evidence type="ECO:0000256" key="5">
    <source>
        <dbReference type="PROSITE-ProRule" id="PRU00283"/>
    </source>
</evidence>
<name>U4U371_DENPD</name>
<dbReference type="InterPro" id="IPR027417">
    <property type="entry name" value="P-loop_NTPase"/>
</dbReference>
<dbReference type="GO" id="GO:0008017">
    <property type="term" value="F:microtubule binding"/>
    <property type="evidence" value="ECO:0007669"/>
    <property type="project" value="InterPro"/>
</dbReference>
<comment type="similarity">
    <text evidence="5 6">Belongs to the TRAFAC class myosin-kinesin ATPase superfamily. Kinesin family.</text>
</comment>
<dbReference type="SMART" id="SM00129">
    <property type="entry name" value="KISc"/>
    <property type="match status" value="1"/>
</dbReference>
<dbReference type="Pfam" id="PF00225">
    <property type="entry name" value="Kinesin"/>
    <property type="match status" value="1"/>
</dbReference>
<dbReference type="InterPro" id="IPR001752">
    <property type="entry name" value="Kinesin_motor_dom"/>
</dbReference>
<feature type="compositionally biased region" description="Basic residues" evidence="7">
    <location>
        <begin position="375"/>
        <end position="384"/>
    </location>
</feature>
<proteinExistence type="inferred from homology"/>
<evidence type="ECO:0000256" key="2">
    <source>
        <dbReference type="ARBA" id="ARBA00022741"/>
    </source>
</evidence>
<sequence length="590" mass="67278">MPITHNDLIQQKTENVKVFIRLRPLEPHEICSNISLIDDQNVKIWKAQNENDVKIFQFNKVFNQKATQLELYQMVASPLVDQALSGYNGTIFAYGQSGTGKTFTILGKSEDRELRGIVPNMFSHILTQISLAKSSTSYLVTITFLEIYNEKIRDLLSPSNRKLEVRESPELGVYVKNLSGITVESSDQALDIISKASKNRTSGSTNLNSQSSRSHAIFSVRIEAKHEDESLSLGKLNLVDLAGSERVSKSFATGQRLKEAVKINLSLSVLGNVISALVDGNITHIPYRNSKLTRLLQDSLGGNSMTSIIATISPSREHFEETCYTLMYADRAKNIKNTIKRNEENKSFLEGFREKINALKLQLEELNEVPQTPKTRPKLSKRNPKKEQEDELHATNQLKKLLLDKIEILQKKVLVGGENLIDKSRQQMELLDHSAKQIQQLDSSHELLQETLHCKLFEKSAVEMLSLSLQEEDKLLDLQIQEAEKQISKSEKLLFTKESEYQNEISNLLYTNKCLARELQMANYVVGKHIPKGDLEKVRENIYWDEEAQEYRLKLIAHCGNNLKKISLHIEKGPIVQRAMKKRYRKYPNE</sequence>
<comment type="subcellular location">
    <subcellularLocation>
        <location evidence="1">Cytoplasm</location>
        <location evidence="1">Cytoskeleton</location>
    </subcellularLocation>
</comment>
<gene>
    <name evidence="9" type="ORF">D910_02474</name>
</gene>
<evidence type="ECO:0000313" key="9">
    <source>
        <dbReference type="EMBL" id="ERL85051.1"/>
    </source>
</evidence>
<feature type="binding site" evidence="5">
    <location>
        <begin position="95"/>
        <end position="102"/>
    </location>
    <ligand>
        <name>ATP</name>
        <dbReference type="ChEBI" id="CHEBI:30616"/>
    </ligand>
</feature>
<dbReference type="PROSITE" id="PS50067">
    <property type="entry name" value="KINESIN_MOTOR_2"/>
    <property type="match status" value="1"/>
</dbReference>
<dbReference type="SUPFAM" id="SSF52540">
    <property type="entry name" value="P-loop containing nucleoside triphosphate hydrolases"/>
    <property type="match status" value="1"/>
</dbReference>
<reference evidence="9 10" key="1">
    <citation type="journal article" date="2013" name="Genome Biol.">
        <title>Draft genome of the mountain pine beetle, Dendroctonus ponderosae Hopkins, a major forest pest.</title>
        <authorList>
            <person name="Keeling C.I."/>
            <person name="Yuen M.M."/>
            <person name="Liao N.Y."/>
            <person name="Docking T.R."/>
            <person name="Chan S.K."/>
            <person name="Taylor G.A."/>
            <person name="Palmquist D.L."/>
            <person name="Jackman S.D."/>
            <person name="Nguyen A."/>
            <person name="Li M."/>
            <person name="Henderson H."/>
            <person name="Janes J.K."/>
            <person name="Zhao Y."/>
            <person name="Pandoh P."/>
            <person name="Moore R."/>
            <person name="Sperling F.A."/>
            <person name="Huber D.P."/>
            <person name="Birol I."/>
            <person name="Jones S.J."/>
            <person name="Bohlmann J."/>
        </authorList>
    </citation>
    <scope>NUCLEOTIDE SEQUENCE</scope>
</reference>
<dbReference type="PRINTS" id="PR00380">
    <property type="entry name" value="KINESINHEAVY"/>
</dbReference>
<keyword evidence="3 5" id="KW-0067">ATP-binding</keyword>
<keyword evidence="4" id="KW-0206">Cytoskeleton</keyword>
<dbReference type="GO" id="GO:0000278">
    <property type="term" value="P:mitotic cell cycle"/>
    <property type="evidence" value="ECO:0007669"/>
    <property type="project" value="TreeGrafter"/>
</dbReference>